<feature type="compositionally biased region" description="Basic and acidic residues" evidence="1">
    <location>
        <begin position="457"/>
        <end position="466"/>
    </location>
</feature>
<dbReference type="InterPro" id="IPR012337">
    <property type="entry name" value="RNaseH-like_sf"/>
</dbReference>
<proteinExistence type="predicted"/>
<reference evidence="4" key="1">
    <citation type="submission" date="2016-01" db="EMBL/GenBank/DDBJ databases">
        <authorList>
            <person name="Mitreva M."/>
            <person name="Pepin K.H."/>
            <person name="Mihindukulasuriya K.A."/>
            <person name="Fulton R."/>
            <person name="Fronick C."/>
            <person name="O'Laughlin M."/>
            <person name="Miner T."/>
            <person name="Herter B."/>
            <person name="Rosa B.A."/>
            <person name="Cordes M."/>
            <person name="Tomlinson C."/>
            <person name="Wollam A."/>
            <person name="Palsikar V.B."/>
            <person name="Mardis E.R."/>
            <person name="Wilson R.K."/>
        </authorList>
    </citation>
    <scope>NUCLEOTIDE SEQUENCE [LARGE SCALE GENOMIC DNA]</scope>
    <source>
        <strain evidence="4">GED7749B</strain>
    </source>
</reference>
<feature type="domain" description="Integrase catalytic" evidence="2">
    <location>
        <begin position="161"/>
        <end position="334"/>
    </location>
</feature>
<dbReference type="PATRIC" id="fig|1398.22.peg.547"/>
<dbReference type="InterPro" id="IPR036397">
    <property type="entry name" value="RNaseH_sf"/>
</dbReference>
<dbReference type="InterPro" id="IPR001584">
    <property type="entry name" value="Integrase_cat-core"/>
</dbReference>
<gene>
    <name evidence="3" type="ORF">HMPREF3213_00551</name>
</gene>
<feature type="region of interest" description="Disordered" evidence="1">
    <location>
        <begin position="411"/>
        <end position="466"/>
    </location>
</feature>
<feature type="compositionally biased region" description="Basic and acidic residues" evidence="1">
    <location>
        <begin position="437"/>
        <end position="448"/>
    </location>
</feature>
<comment type="caution">
    <text evidence="3">The sequence shown here is derived from an EMBL/GenBank/DDBJ whole genome shotgun (WGS) entry which is preliminary data.</text>
</comment>
<dbReference type="Gene3D" id="3.30.420.10">
    <property type="entry name" value="Ribonuclease H-like superfamily/Ribonuclease H"/>
    <property type="match status" value="1"/>
</dbReference>
<sequence>MRGENEMNETLRNEVAAFRFGLIAPIVQRQLKPGERYALLREIASQRYTIPGSERTTVSFRSLERYLQAYEEKGFEGLKPQVRKSRGSLRNQDPEVLKRAIDLRKELPSRSVEQVIRILELEKRAPVGAIKPRTLSRYFQEMGWSKRDIYSKVRKEFRQFEHDLPNDCWQADTQHTLYLPDPKNPEKRKKVYLIAIIDDHSRRIMHAEFFLEERYPRLERCVQKAVLKFGVPNLFFCDNGSVYSAKQFQIMCARMGTKLIHAKPYSPESKGKIEKFFQFVDSSFTEEANLLINQGKLTTLKQLNEYLRSWLEAYDNRIHRSTKQTPKKRYEAKEDHTRHLPAELLKNIFLWEEERTVRKTAIIELEGNQYDVDSSLRGKRIQIRYNPFDLSTIQIWKDDERFDDAKPAVLRNQSHSKLPSDADHDRTPSGVSSFLEQLKKQQEEEKRKQVGTTSFARLKEKQTGGE</sequence>
<accession>A0A133L0J2</accession>
<feature type="compositionally biased region" description="Basic and acidic residues" evidence="1">
    <location>
        <begin position="418"/>
        <end position="427"/>
    </location>
</feature>
<dbReference type="GO" id="GO:0003676">
    <property type="term" value="F:nucleic acid binding"/>
    <property type="evidence" value="ECO:0007669"/>
    <property type="project" value="InterPro"/>
</dbReference>
<evidence type="ECO:0000313" key="4">
    <source>
        <dbReference type="Proteomes" id="UP000070376"/>
    </source>
</evidence>
<dbReference type="SUPFAM" id="SSF53098">
    <property type="entry name" value="Ribonuclease H-like"/>
    <property type="match status" value="1"/>
</dbReference>
<protein>
    <submittedName>
        <fullName evidence="3">Integrase core domain protein</fullName>
    </submittedName>
</protein>
<dbReference type="InterPro" id="IPR015378">
    <property type="entry name" value="Transposase-like_Mu_C"/>
</dbReference>
<dbReference type="AlphaFoldDB" id="A0A133L0J2"/>
<organism evidence="3 4">
    <name type="scientific">Heyndrickxia coagulans</name>
    <name type="common">Weizmannia coagulans</name>
    <dbReference type="NCBI Taxonomy" id="1398"/>
    <lineage>
        <taxon>Bacteria</taxon>
        <taxon>Bacillati</taxon>
        <taxon>Bacillota</taxon>
        <taxon>Bacilli</taxon>
        <taxon>Bacillales</taxon>
        <taxon>Bacillaceae</taxon>
        <taxon>Heyndrickxia</taxon>
    </lineage>
</organism>
<dbReference type="EMBL" id="LRPN01000018">
    <property type="protein sequence ID" value="KWZ85257.1"/>
    <property type="molecule type" value="Genomic_DNA"/>
</dbReference>
<dbReference type="PANTHER" id="PTHR35004:SF6">
    <property type="entry name" value="TRANSPOSASE"/>
    <property type="match status" value="1"/>
</dbReference>
<dbReference type="PANTHER" id="PTHR35004">
    <property type="entry name" value="TRANSPOSASE RV3428C-RELATED"/>
    <property type="match status" value="1"/>
</dbReference>
<dbReference type="Pfam" id="PF09299">
    <property type="entry name" value="Mu-transpos_C"/>
    <property type="match status" value="1"/>
</dbReference>
<evidence type="ECO:0000256" key="1">
    <source>
        <dbReference type="SAM" id="MobiDB-lite"/>
    </source>
</evidence>
<evidence type="ECO:0000313" key="3">
    <source>
        <dbReference type="EMBL" id="KWZ85257.1"/>
    </source>
</evidence>
<name>A0A133L0J2_HEYCO</name>
<dbReference type="GO" id="GO:0015074">
    <property type="term" value="P:DNA integration"/>
    <property type="evidence" value="ECO:0007669"/>
    <property type="project" value="InterPro"/>
</dbReference>
<dbReference type="Pfam" id="PF00665">
    <property type="entry name" value="rve"/>
    <property type="match status" value="1"/>
</dbReference>
<dbReference type="PROSITE" id="PS50994">
    <property type="entry name" value="INTEGRASE"/>
    <property type="match status" value="1"/>
</dbReference>
<evidence type="ECO:0000259" key="2">
    <source>
        <dbReference type="PROSITE" id="PS50994"/>
    </source>
</evidence>
<dbReference type="Proteomes" id="UP000070376">
    <property type="component" value="Unassembled WGS sequence"/>
</dbReference>